<evidence type="ECO:0000256" key="8">
    <source>
        <dbReference type="PIRSR" id="PIRSR000862-1"/>
    </source>
</evidence>
<dbReference type="FunFam" id="3.40.50.1820:FF:000057">
    <property type="entry name" value="Lipase"/>
    <property type="match status" value="1"/>
</dbReference>
<name>A0A9N9R210_9NEOP</name>
<dbReference type="InterPro" id="IPR025483">
    <property type="entry name" value="Lipase_euk"/>
</dbReference>
<evidence type="ECO:0000256" key="7">
    <source>
        <dbReference type="PIRNR" id="PIRNR000862"/>
    </source>
</evidence>
<dbReference type="PIRSF" id="PIRSF000862">
    <property type="entry name" value="Steryl_ester_lip"/>
    <property type="match status" value="1"/>
</dbReference>
<evidence type="ECO:0000259" key="10">
    <source>
        <dbReference type="Pfam" id="PF00561"/>
    </source>
</evidence>
<keyword evidence="5" id="KW-0443">Lipid metabolism</keyword>
<evidence type="ECO:0000256" key="2">
    <source>
        <dbReference type="ARBA" id="ARBA00022729"/>
    </source>
</evidence>
<feature type="signal peptide" evidence="9">
    <location>
        <begin position="1"/>
        <end position="17"/>
    </location>
</feature>
<dbReference type="Proteomes" id="UP001153714">
    <property type="component" value="Chromosome 18"/>
</dbReference>
<keyword evidence="3 7" id="KW-0378">Hydrolase</keyword>
<feature type="active site" description="Charge relay system" evidence="8">
    <location>
        <position position="333"/>
    </location>
</feature>
<dbReference type="InterPro" id="IPR029058">
    <property type="entry name" value="AB_hydrolase_fold"/>
</dbReference>
<dbReference type="EMBL" id="OU893349">
    <property type="protein sequence ID" value="CAG9787936.1"/>
    <property type="molecule type" value="Genomic_DNA"/>
</dbReference>
<dbReference type="Pfam" id="PF00561">
    <property type="entry name" value="Abhydrolase_1"/>
    <property type="match status" value="1"/>
</dbReference>
<gene>
    <name evidence="11" type="ORF">DIATSA_LOCUS5780</name>
</gene>
<proteinExistence type="inferred from homology"/>
<keyword evidence="2 9" id="KW-0732">Signal</keyword>
<evidence type="ECO:0000313" key="12">
    <source>
        <dbReference type="Proteomes" id="UP001153714"/>
    </source>
</evidence>
<comment type="similarity">
    <text evidence="1 7">Belongs to the AB hydrolase superfamily. Lipase family.</text>
</comment>
<dbReference type="InterPro" id="IPR000073">
    <property type="entry name" value="AB_hydrolase_1"/>
</dbReference>
<evidence type="ECO:0000256" key="6">
    <source>
        <dbReference type="ARBA" id="ARBA00023180"/>
    </source>
</evidence>
<dbReference type="Gene3D" id="3.40.50.1820">
    <property type="entry name" value="alpha/beta hydrolase"/>
    <property type="match status" value="1"/>
</dbReference>
<evidence type="ECO:0000256" key="3">
    <source>
        <dbReference type="ARBA" id="ARBA00022801"/>
    </source>
</evidence>
<dbReference type="GO" id="GO:0016788">
    <property type="term" value="F:hydrolase activity, acting on ester bonds"/>
    <property type="evidence" value="ECO:0007669"/>
    <property type="project" value="InterPro"/>
</dbReference>
<reference evidence="11" key="2">
    <citation type="submission" date="2022-10" db="EMBL/GenBank/DDBJ databases">
        <authorList>
            <consortium name="ENA_rothamsted_submissions"/>
            <consortium name="culmorum"/>
            <person name="King R."/>
        </authorList>
    </citation>
    <scope>NUCLEOTIDE SEQUENCE</scope>
</reference>
<reference evidence="11" key="1">
    <citation type="submission" date="2021-12" db="EMBL/GenBank/DDBJ databases">
        <authorList>
            <person name="King R."/>
        </authorList>
    </citation>
    <scope>NUCLEOTIDE SEQUENCE</scope>
</reference>
<organism evidence="11 12">
    <name type="scientific">Diatraea saccharalis</name>
    <name type="common">sugarcane borer</name>
    <dbReference type="NCBI Taxonomy" id="40085"/>
    <lineage>
        <taxon>Eukaryota</taxon>
        <taxon>Metazoa</taxon>
        <taxon>Ecdysozoa</taxon>
        <taxon>Arthropoda</taxon>
        <taxon>Hexapoda</taxon>
        <taxon>Insecta</taxon>
        <taxon>Pterygota</taxon>
        <taxon>Neoptera</taxon>
        <taxon>Endopterygota</taxon>
        <taxon>Lepidoptera</taxon>
        <taxon>Glossata</taxon>
        <taxon>Ditrysia</taxon>
        <taxon>Pyraloidea</taxon>
        <taxon>Crambidae</taxon>
        <taxon>Crambinae</taxon>
        <taxon>Diatraea</taxon>
    </lineage>
</organism>
<evidence type="ECO:0000256" key="5">
    <source>
        <dbReference type="ARBA" id="ARBA00023098"/>
    </source>
</evidence>
<keyword evidence="4 7" id="KW-0442">Lipid degradation</keyword>
<evidence type="ECO:0000256" key="9">
    <source>
        <dbReference type="SAM" id="SignalP"/>
    </source>
</evidence>
<keyword evidence="12" id="KW-1185">Reference proteome</keyword>
<dbReference type="OrthoDB" id="9974421at2759"/>
<dbReference type="GO" id="GO:0016042">
    <property type="term" value="P:lipid catabolic process"/>
    <property type="evidence" value="ECO:0007669"/>
    <property type="project" value="UniProtKB-KW"/>
</dbReference>
<evidence type="ECO:0000256" key="4">
    <source>
        <dbReference type="ARBA" id="ARBA00022963"/>
    </source>
</evidence>
<feature type="domain" description="AB hydrolase-1" evidence="10">
    <location>
        <begin position="70"/>
        <end position="199"/>
    </location>
</feature>
<feature type="active site" description="Nucleophile" evidence="8">
    <location>
        <position position="164"/>
    </location>
</feature>
<accession>A0A9N9R210</accession>
<keyword evidence="6" id="KW-0325">Glycoprotein</keyword>
<dbReference type="AlphaFoldDB" id="A0A9N9R210"/>
<dbReference type="PANTHER" id="PTHR11005">
    <property type="entry name" value="LYSOSOMAL ACID LIPASE-RELATED"/>
    <property type="match status" value="1"/>
</dbReference>
<evidence type="ECO:0000313" key="11">
    <source>
        <dbReference type="EMBL" id="CAG9787936.1"/>
    </source>
</evidence>
<evidence type="ECO:0000256" key="1">
    <source>
        <dbReference type="ARBA" id="ARBA00010701"/>
    </source>
</evidence>
<sequence>MFLIIYLLCCSLNNVSAYLSERINSQLPEDGRLNFTGLAAKYGLQTEEFDVITEDNYILKIFHIQGDRTKPILLVPGATESADAYIIRGNTSLSVALAREGYDLWFMNVRGKKYSRRHLNLDPHEDMAYWNFSFHEIGIYDLAANIDFVLNKTSQSQITLIGFSQGNQVWYVLGSMKPEYNGRVKAVIALAPVAFQSHARLPESWSLLNNFLRRTGNEELFPENSSIVTVGKAICSQLIAGANYCLNAFLFPISGYNPNEVEPEFMPVIIGHSPRSVARKVIDHMVQVRNSRRFQLYDYGMAANLKKYGSTMPPEYPLKEITTKVELLVGPNDQQAHIKDVQILKQTLSNSSYHEIDKKLWGHVDFVWGKNMNKHLFPLVLNLLKMYN</sequence>
<feature type="active site" description="Charge relay system" evidence="8">
    <location>
        <position position="363"/>
    </location>
</feature>
<protein>
    <recommendedName>
        <fullName evidence="7">Lipase</fullName>
    </recommendedName>
</protein>
<feature type="chain" id="PRO_5040122931" description="Lipase" evidence="9">
    <location>
        <begin position="18"/>
        <end position="388"/>
    </location>
</feature>
<dbReference type="SUPFAM" id="SSF53474">
    <property type="entry name" value="alpha/beta-Hydrolases"/>
    <property type="match status" value="1"/>
</dbReference>